<dbReference type="OrthoDB" id="2688578at2759"/>
<name>A0A9P6AIT9_9AGAM</name>
<dbReference type="AlphaFoldDB" id="A0A9P6AIT9"/>
<sequence>ESQPETCPLFLPSQLPPTICALRPLILKMEKELQYAQATDAIVELCQSLTVCTHLTKYKADQVHGQHANTCACTLLNKAEAQMDRIAEKYHVAQVSYRILAGAGEWETVLKPLSQDDI</sequence>
<evidence type="ECO:0000313" key="1">
    <source>
        <dbReference type="EMBL" id="KAF9506614.1"/>
    </source>
</evidence>
<reference evidence="1" key="1">
    <citation type="journal article" date="2020" name="Nat. Commun.">
        <title>Large-scale genome sequencing of mycorrhizal fungi provides insights into the early evolution of symbiotic traits.</title>
        <authorList>
            <person name="Miyauchi S."/>
            <person name="Kiss E."/>
            <person name="Kuo A."/>
            <person name="Drula E."/>
            <person name="Kohler A."/>
            <person name="Sanchez-Garcia M."/>
            <person name="Morin E."/>
            <person name="Andreopoulos B."/>
            <person name="Barry K.W."/>
            <person name="Bonito G."/>
            <person name="Buee M."/>
            <person name="Carver A."/>
            <person name="Chen C."/>
            <person name="Cichocki N."/>
            <person name="Clum A."/>
            <person name="Culley D."/>
            <person name="Crous P.W."/>
            <person name="Fauchery L."/>
            <person name="Girlanda M."/>
            <person name="Hayes R.D."/>
            <person name="Keri Z."/>
            <person name="LaButti K."/>
            <person name="Lipzen A."/>
            <person name="Lombard V."/>
            <person name="Magnuson J."/>
            <person name="Maillard F."/>
            <person name="Murat C."/>
            <person name="Nolan M."/>
            <person name="Ohm R.A."/>
            <person name="Pangilinan J."/>
            <person name="Pereira M.F."/>
            <person name="Perotto S."/>
            <person name="Peter M."/>
            <person name="Pfister S."/>
            <person name="Riley R."/>
            <person name="Sitrit Y."/>
            <person name="Stielow J.B."/>
            <person name="Szollosi G."/>
            <person name="Zifcakova L."/>
            <person name="Stursova M."/>
            <person name="Spatafora J.W."/>
            <person name="Tedersoo L."/>
            <person name="Vaario L.M."/>
            <person name="Yamada A."/>
            <person name="Yan M."/>
            <person name="Wang P."/>
            <person name="Xu J."/>
            <person name="Bruns T."/>
            <person name="Baldrian P."/>
            <person name="Vilgalys R."/>
            <person name="Dunand C."/>
            <person name="Henrissat B."/>
            <person name="Grigoriev I.V."/>
            <person name="Hibbett D."/>
            <person name="Nagy L.G."/>
            <person name="Martin F.M."/>
        </authorList>
    </citation>
    <scope>NUCLEOTIDE SEQUENCE</scope>
    <source>
        <strain evidence="1">UP504</strain>
    </source>
</reference>
<accession>A0A9P6AIT9</accession>
<keyword evidence="2" id="KW-1185">Reference proteome</keyword>
<gene>
    <name evidence="1" type="ORF">BS47DRAFT_1258647</name>
</gene>
<dbReference type="EMBL" id="MU129105">
    <property type="protein sequence ID" value="KAF9506614.1"/>
    <property type="molecule type" value="Genomic_DNA"/>
</dbReference>
<feature type="non-terminal residue" evidence="1">
    <location>
        <position position="1"/>
    </location>
</feature>
<protein>
    <submittedName>
        <fullName evidence="1">Uncharacterized protein</fullName>
    </submittedName>
</protein>
<comment type="caution">
    <text evidence="1">The sequence shown here is derived from an EMBL/GenBank/DDBJ whole genome shotgun (WGS) entry which is preliminary data.</text>
</comment>
<dbReference type="Proteomes" id="UP000886523">
    <property type="component" value="Unassembled WGS sequence"/>
</dbReference>
<feature type="non-terminal residue" evidence="1">
    <location>
        <position position="118"/>
    </location>
</feature>
<evidence type="ECO:0000313" key="2">
    <source>
        <dbReference type="Proteomes" id="UP000886523"/>
    </source>
</evidence>
<organism evidence="1 2">
    <name type="scientific">Hydnum rufescens UP504</name>
    <dbReference type="NCBI Taxonomy" id="1448309"/>
    <lineage>
        <taxon>Eukaryota</taxon>
        <taxon>Fungi</taxon>
        <taxon>Dikarya</taxon>
        <taxon>Basidiomycota</taxon>
        <taxon>Agaricomycotina</taxon>
        <taxon>Agaricomycetes</taxon>
        <taxon>Cantharellales</taxon>
        <taxon>Hydnaceae</taxon>
        <taxon>Hydnum</taxon>
    </lineage>
</organism>
<proteinExistence type="predicted"/>